<protein>
    <submittedName>
        <fullName evidence="1">Uncharacterized protein</fullName>
    </submittedName>
</protein>
<organism evidence="1 2">
    <name type="scientific">Colletotrichum noveboracense</name>
    <dbReference type="NCBI Taxonomy" id="2664923"/>
    <lineage>
        <taxon>Eukaryota</taxon>
        <taxon>Fungi</taxon>
        <taxon>Dikarya</taxon>
        <taxon>Ascomycota</taxon>
        <taxon>Pezizomycotina</taxon>
        <taxon>Sordariomycetes</taxon>
        <taxon>Hypocreomycetidae</taxon>
        <taxon>Glomerellales</taxon>
        <taxon>Glomerellaceae</taxon>
        <taxon>Colletotrichum</taxon>
        <taxon>Colletotrichum gloeosporioides species complex</taxon>
    </lineage>
</organism>
<gene>
    <name evidence="1" type="ORF">CGXH109_LOCUS132991</name>
</gene>
<comment type="caution">
    <text evidence="1">The sequence shown here is derived from an EMBL/GenBank/DDBJ whole genome shotgun (WGS) entry which is preliminary data.</text>
</comment>
<keyword evidence="2" id="KW-1185">Reference proteome</keyword>
<reference evidence="1" key="1">
    <citation type="submission" date="2022-08" db="EMBL/GenBank/DDBJ databases">
        <authorList>
            <person name="Giroux E."/>
            <person name="Giroux E."/>
        </authorList>
    </citation>
    <scope>NUCLEOTIDE SEQUENCE</scope>
    <source>
        <strain evidence="1">H1091258</strain>
    </source>
</reference>
<evidence type="ECO:0000313" key="2">
    <source>
        <dbReference type="Proteomes" id="UP001152533"/>
    </source>
</evidence>
<dbReference type="EMBL" id="CAMGZC010001882">
    <property type="protein sequence ID" value="CAI0653940.1"/>
    <property type="molecule type" value="Genomic_DNA"/>
</dbReference>
<feature type="non-terminal residue" evidence="1">
    <location>
        <position position="1"/>
    </location>
</feature>
<accession>A0A9W4WM88</accession>
<name>A0A9W4WM88_9PEZI</name>
<proteinExistence type="predicted"/>
<evidence type="ECO:0000313" key="1">
    <source>
        <dbReference type="EMBL" id="CAI0653940.1"/>
    </source>
</evidence>
<dbReference type="AlphaFoldDB" id="A0A9W4WM88"/>
<dbReference type="Proteomes" id="UP001152533">
    <property type="component" value="Unassembled WGS sequence"/>
</dbReference>
<sequence length="29" mass="3241">SEVFVTICTPAPREHKEKLAQKLESVKDG</sequence>